<dbReference type="NCBIfam" id="TIGR00277">
    <property type="entry name" value="HDIG"/>
    <property type="match status" value="1"/>
</dbReference>
<name>A0A1M5SRN2_9FIRM</name>
<dbReference type="InterPro" id="IPR006674">
    <property type="entry name" value="HD_domain"/>
</dbReference>
<dbReference type="RefSeq" id="WP_072725829.1">
    <property type="nucleotide sequence ID" value="NZ_FQXH01000023.1"/>
</dbReference>
<evidence type="ECO:0000259" key="3">
    <source>
        <dbReference type="PROSITE" id="PS51831"/>
    </source>
</evidence>
<dbReference type="GO" id="GO:0016020">
    <property type="term" value="C:membrane"/>
    <property type="evidence" value="ECO:0007669"/>
    <property type="project" value="InterPro"/>
</dbReference>
<feature type="domain" description="HD" evidence="3">
    <location>
        <begin position="343"/>
        <end position="463"/>
    </location>
</feature>
<dbReference type="CDD" id="cd00077">
    <property type="entry name" value="HDc"/>
    <property type="match status" value="1"/>
</dbReference>
<keyword evidence="1" id="KW-0472">Membrane</keyword>
<dbReference type="PROSITE" id="PS50885">
    <property type="entry name" value="HAMP"/>
    <property type="match status" value="1"/>
</dbReference>
<dbReference type="PANTHER" id="PTHR43155:SF2">
    <property type="entry name" value="CYCLIC DI-GMP PHOSPHODIESTERASE PA4108"/>
    <property type="match status" value="1"/>
</dbReference>
<dbReference type="Pfam" id="PF05228">
    <property type="entry name" value="CHASE4"/>
    <property type="match status" value="1"/>
</dbReference>
<feature type="domain" description="HAMP" evidence="2">
    <location>
        <begin position="266"/>
        <end position="319"/>
    </location>
</feature>
<evidence type="ECO:0000256" key="1">
    <source>
        <dbReference type="SAM" id="Phobius"/>
    </source>
</evidence>
<evidence type="ECO:0000313" key="6">
    <source>
        <dbReference type="Proteomes" id="UP000242520"/>
    </source>
</evidence>
<feature type="domain" description="HD-GYP" evidence="4">
    <location>
        <begin position="321"/>
        <end position="514"/>
    </location>
</feature>
<evidence type="ECO:0000259" key="2">
    <source>
        <dbReference type="PROSITE" id="PS50885"/>
    </source>
</evidence>
<dbReference type="PROSITE" id="PS51831">
    <property type="entry name" value="HD"/>
    <property type="match status" value="1"/>
</dbReference>
<feature type="transmembrane region" description="Helical" evidence="1">
    <location>
        <begin position="238"/>
        <end position="260"/>
    </location>
</feature>
<feature type="transmembrane region" description="Helical" evidence="1">
    <location>
        <begin position="6"/>
        <end position="30"/>
    </location>
</feature>
<dbReference type="Pfam" id="PF13487">
    <property type="entry name" value="HD_5"/>
    <property type="match status" value="1"/>
</dbReference>
<keyword evidence="6" id="KW-1185">Reference proteome</keyword>
<dbReference type="STRING" id="1123350.SAMN02744040_01879"/>
<gene>
    <name evidence="5" type="ORF">SAMN02744040_01879</name>
</gene>
<sequence>MNVKKHYLLIMIIILIFFFSIFSISTRLFLHKSFLSIEKKHKESQISIIQSLIETEKHSLSNILLENCYWDEIYNAVKAKDINWINNNLLYYFLKQYNYDLIYILDENKNTITNYSKHNLDIDLSKIDALKLTFKNSKQYTDLVKFNSKFYIISSSPIFDGLGSKKPNGYIIIADEIDAEKIENLIKNIYNYKSLALVQTENVNSDIHNLIYVPLKNNNNESIGFIKITLKANNVKNYFYKIHIIFLIVYFIMSLVFLYITNQISSTINFKIKSIVNQINLISRGNYSIKLNSDTKIEELNILSNSVNNLSQTIKEKIDENNKNYIEIIEAIMTSLELKDSYTVGHSKRVAKYSKKIAQKLNLKNIREIEVAALIHDVGKIGIPESILNKPGKLTEEEFNVIKTHPEKGYKILEKISYMNNIKHMVRFHHERIDGKGYPLGLKGNDIPFESKIIAVADAFDAMTSDRCYRSKFNIDQAIDILIKNKNSQFDPIIVDCFVEILNEDREFKKSIAL</sequence>
<dbReference type="SUPFAM" id="SSF109604">
    <property type="entry name" value="HD-domain/PDEase-like"/>
    <property type="match status" value="1"/>
</dbReference>
<dbReference type="InterPro" id="IPR007892">
    <property type="entry name" value="CHASE4"/>
</dbReference>
<dbReference type="Proteomes" id="UP000242520">
    <property type="component" value="Unassembled WGS sequence"/>
</dbReference>
<dbReference type="PANTHER" id="PTHR43155">
    <property type="entry name" value="CYCLIC DI-GMP PHOSPHODIESTERASE PA4108-RELATED"/>
    <property type="match status" value="1"/>
</dbReference>
<evidence type="ECO:0000313" key="5">
    <source>
        <dbReference type="EMBL" id="SHH41156.1"/>
    </source>
</evidence>
<organism evidence="5 6">
    <name type="scientific">Tepidibacter thalassicus DSM 15285</name>
    <dbReference type="NCBI Taxonomy" id="1123350"/>
    <lineage>
        <taxon>Bacteria</taxon>
        <taxon>Bacillati</taxon>
        <taxon>Bacillota</taxon>
        <taxon>Clostridia</taxon>
        <taxon>Peptostreptococcales</taxon>
        <taxon>Peptostreptococcaceae</taxon>
        <taxon>Tepidibacter</taxon>
    </lineage>
</organism>
<dbReference type="AlphaFoldDB" id="A0A1M5SRN2"/>
<reference evidence="6" key="1">
    <citation type="submission" date="2016-11" db="EMBL/GenBank/DDBJ databases">
        <authorList>
            <person name="Varghese N."/>
            <person name="Submissions S."/>
        </authorList>
    </citation>
    <scope>NUCLEOTIDE SEQUENCE [LARGE SCALE GENOMIC DNA]</scope>
    <source>
        <strain evidence="6">DSM 15285</strain>
    </source>
</reference>
<dbReference type="SMART" id="SM00471">
    <property type="entry name" value="HDc"/>
    <property type="match status" value="1"/>
</dbReference>
<dbReference type="PROSITE" id="PS51832">
    <property type="entry name" value="HD_GYP"/>
    <property type="match status" value="1"/>
</dbReference>
<keyword evidence="1" id="KW-0812">Transmembrane</keyword>
<dbReference type="InterPro" id="IPR003660">
    <property type="entry name" value="HAMP_dom"/>
</dbReference>
<dbReference type="GO" id="GO:0007165">
    <property type="term" value="P:signal transduction"/>
    <property type="evidence" value="ECO:0007669"/>
    <property type="project" value="InterPro"/>
</dbReference>
<keyword evidence="1" id="KW-1133">Transmembrane helix</keyword>
<evidence type="ECO:0000259" key="4">
    <source>
        <dbReference type="PROSITE" id="PS51832"/>
    </source>
</evidence>
<accession>A0A1M5SRN2</accession>
<dbReference type="InterPro" id="IPR037522">
    <property type="entry name" value="HD_GYP_dom"/>
</dbReference>
<protein>
    <submittedName>
        <fullName evidence="5">HDIG domain-containing protein</fullName>
    </submittedName>
</protein>
<dbReference type="EMBL" id="FQXH01000023">
    <property type="protein sequence ID" value="SHH41156.1"/>
    <property type="molecule type" value="Genomic_DNA"/>
</dbReference>
<proteinExistence type="predicted"/>
<dbReference type="InterPro" id="IPR006675">
    <property type="entry name" value="HDIG_dom"/>
</dbReference>
<dbReference type="Gene3D" id="1.10.3210.10">
    <property type="entry name" value="Hypothetical protein af1432"/>
    <property type="match status" value="1"/>
</dbReference>
<dbReference type="Gene3D" id="6.10.340.10">
    <property type="match status" value="1"/>
</dbReference>
<dbReference type="InterPro" id="IPR003607">
    <property type="entry name" value="HD/PDEase_dom"/>
</dbReference>